<evidence type="ECO:0000256" key="1">
    <source>
        <dbReference type="ARBA" id="ARBA00004141"/>
    </source>
</evidence>
<feature type="transmembrane region" description="Helical" evidence="6">
    <location>
        <begin position="391"/>
        <end position="411"/>
    </location>
</feature>
<dbReference type="GO" id="GO:0015297">
    <property type="term" value="F:antiporter activity"/>
    <property type="evidence" value="ECO:0007669"/>
    <property type="project" value="InterPro"/>
</dbReference>
<accession>A0A8J1TG80</accession>
<protein>
    <recommendedName>
        <fullName evidence="6">Multidrug and toxin extrusion protein</fullName>
    </recommendedName>
</protein>
<feature type="transmembrane region" description="Helical" evidence="6">
    <location>
        <begin position="165"/>
        <end position="183"/>
    </location>
</feature>
<evidence type="ECO:0000313" key="9">
    <source>
        <dbReference type="Proteomes" id="UP000749559"/>
    </source>
</evidence>
<comment type="caution">
    <text evidence="8">The sequence shown here is derived from an EMBL/GenBank/DDBJ whole genome shotgun (WGS) entry which is preliminary data.</text>
</comment>
<feature type="transmembrane region" description="Helical" evidence="6">
    <location>
        <begin position="91"/>
        <end position="113"/>
    </location>
</feature>
<evidence type="ECO:0000256" key="2">
    <source>
        <dbReference type="ARBA" id="ARBA00010199"/>
    </source>
</evidence>
<dbReference type="GO" id="GO:1990961">
    <property type="term" value="P:xenobiotic detoxification by transmembrane export across the plasma membrane"/>
    <property type="evidence" value="ECO:0007669"/>
    <property type="project" value="InterPro"/>
</dbReference>
<feature type="transmembrane region" description="Helical" evidence="6">
    <location>
        <begin position="351"/>
        <end position="371"/>
    </location>
</feature>
<dbReference type="OrthoDB" id="2126698at2759"/>
<dbReference type="GO" id="GO:0016020">
    <property type="term" value="C:membrane"/>
    <property type="evidence" value="ECO:0007669"/>
    <property type="project" value="UniProtKB-SubCell"/>
</dbReference>
<evidence type="ECO:0000256" key="5">
    <source>
        <dbReference type="ARBA" id="ARBA00023136"/>
    </source>
</evidence>
<keyword evidence="3 6" id="KW-0812">Transmembrane</keyword>
<feature type="transmembrane region" description="Helical" evidence="6">
    <location>
        <begin position="607"/>
        <end position="626"/>
    </location>
</feature>
<feature type="compositionally biased region" description="Basic and acidic residues" evidence="7">
    <location>
        <begin position="1"/>
        <end position="14"/>
    </location>
</feature>
<proteinExistence type="inferred from homology"/>
<organism evidence="8 9">
    <name type="scientific">Owenia fusiformis</name>
    <name type="common">Polychaete worm</name>
    <dbReference type="NCBI Taxonomy" id="6347"/>
    <lineage>
        <taxon>Eukaryota</taxon>
        <taxon>Metazoa</taxon>
        <taxon>Spiralia</taxon>
        <taxon>Lophotrochozoa</taxon>
        <taxon>Annelida</taxon>
        <taxon>Polychaeta</taxon>
        <taxon>Sedentaria</taxon>
        <taxon>Canalipalpata</taxon>
        <taxon>Sabellida</taxon>
        <taxon>Oweniida</taxon>
        <taxon>Oweniidae</taxon>
        <taxon>Owenia</taxon>
    </lineage>
</organism>
<feature type="transmembrane region" description="Helical" evidence="6">
    <location>
        <begin position="312"/>
        <end position="339"/>
    </location>
</feature>
<feature type="transmembrane region" description="Helical" evidence="6">
    <location>
        <begin position="271"/>
        <end position="292"/>
    </location>
</feature>
<dbReference type="NCBIfam" id="TIGR00797">
    <property type="entry name" value="matE"/>
    <property type="match status" value="1"/>
</dbReference>
<evidence type="ECO:0000313" key="8">
    <source>
        <dbReference type="EMBL" id="CAH1777022.1"/>
    </source>
</evidence>
<evidence type="ECO:0000256" key="6">
    <source>
        <dbReference type="RuleBase" id="RU004914"/>
    </source>
</evidence>
<comment type="similarity">
    <text evidence="2 6">Belongs to the multi antimicrobial extrusion (MATE) (TC 2.A.66.1) family.</text>
</comment>
<dbReference type="InterPro" id="IPR045069">
    <property type="entry name" value="MATE_euk"/>
</dbReference>
<keyword evidence="5 6" id="KW-0472">Membrane</keyword>
<dbReference type="AlphaFoldDB" id="A0A8J1TG80"/>
<feature type="transmembrane region" description="Helical" evidence="6">
    <location>
        <begin position="233"/>
        <end position="259"/>
    </location>
</feature>
<feature type="transmembrane region" description="Helical" evidence="6">
    <location>
        <begin position="204"/>
        <end position="221"/>
    </location>
</feature>
<evidence type="ECO:0000256" key="7">
    <source>
        <dbReference type="SAM" id="MobiDB-lite"/>
    </source>
</evidence>
<gene>
    <name evidence="8" type="ORF">OFUS_LOCUS4137</name>
</gene>
<dbReference type="GO" id="GO:0042910">
    <property type="term" value="F:xenobiotic transmembrane transporter activity"/>
    <property type="evidence" value="ECO:0007669"/>
    <property type="project" value="InterPro"/>
</dbReference>
<name>A0A8J1TG80_OWEFU</name>
<keyword evidence="4 6" id="KW-1133">Transmembrane helix</keyword>
<feature type="transmembrane region" description="Helical" evidence="6">
    <location>
        <begin position="459"/>
        <end position="481"/>
    </location>
</feature>
<sequence length="671" mass="73921">MGRNDFSDSTKLLDNDLPPHGQAKRNGTIKQNGTYTRDIQPYTSSVGSGTFSTGGTASDHFELPRTKMVQGCCGKVFKHGYWDEFKEVLKLAWPVIITQLWQMLIAPISLVFCGHLGKIELDAVALANTMINVFGISIGTGLATACDTLFSQAYGGNNKKMVGVYLQRSLLMIFLGAVVLVPLHLNAEGLLRAIGQDHQVAKGAGEYLLIFIPGLFINFLYQVITKYLQNQNIVFPSLFIGAIANVVNAVLHYVVIYVWNFGIQGSAVVQVISYGTMLLLHIIYILVSKIYVETWGGWTLDAFQHWGTYMKLAIPGMLMICIEWWSFEIGTFLTGLLGGSDLGAQSICFQIDYMGYMIPLGLGIACSIRVGQYLGSDLPSYAVQSFRVCTTMVWVCSITVGLIFVSLRFYIPRAFTDDNDVIEISANLLPIIALYQFFDGNCAVAQGAIRGSGRQLPGAIAMFIGYYIIALPIGIPLMFLTNLRAAGLWWGLTLGLILVSSTLVLIVCFTNWDNAAKQAQERGGVMTDDDTMYNQTTILDTDKSSETTALLSNKERSFEQSGNSIRSNRLNRQFSTSYTVENAPIDLEKLEHTGELTNAALLCRRGITVLICLFIVGIGVLIRLVVKYPEELTMLCVPWDGKGPLPNTTMPICNVTMETTTIFPNMTKMVT</sequence>
<evidence type="ECO:0000256" key="3">
    <source>
        <dbReference type="ARBA" id="ARBA00022692"/>
    </source>
</evidence>
<dbReference type="Proteomes" id="UP000749559">
    <property type="component" value="Unassembled WGS sequence"/>
</dbReference>
<comment type="subcellular location">
    <subcellularLocation>
        <location evidence="1">Membrane</location>
        <topology evidence="1">Multi-pass membrane protein</topology>
    </subcellularLocation>
</comment>
<feature type="region of interest" description="Disordered" evidence="7">
    <location>
        <begin position="1"/>
        <end position="28"/>
    </location>
</feature>
<dbReference type="PANTHER" id="PTHR11206">
    <property type="entry name" value="MULTIDRUG RESISTANCE PROTEIN"/>
    <property type="match status" value="1"/>
</dbReference>
<evidence type="ECO:0000256" key="4">
    <source>
        <dbReference type="ARBA" id="ARBA00022989"/>
    </source>
</evidence>
<feature type="transmembrane region" description="Helical" evidence="6">
    <location>
        <begin position="125"/>
        <end position="145"/>
    </location>
</feature>
<dbReference type="EMBL" id="CAIIXF020000002">
    <property type="protein sequence ID" value="CAH1777022.1"/>
    <property type="molecule type" value="Genomic_DNA"/>
</dbReference>
<dbReference type="InterPro" id="IPR002528">
    <property type="entry name" value="MATE_fam"/>
</dbReference>
<feature type="transmembrane region" description="Helical" evidence="6">
    <location>
        <begin position="487"/>
        <end position="512"/>
    </location>
</feature>
<keyword evidence="9" id="KW-1185">Reference proteome</keyword>
<dbReference type="Pfam" id="PF01554">
    <property type="entry name" value="MatE"/>
    <property type="match status" value="2"/>
</dbReference>
<reference evidence="8" key="1">
    <citation type="submission" date="2022-03" db="EMBL/GenBank/DDBJ databases">
        <authorList>
            <person name="Martin C."/>
        </authorList>
    </citation>
    <scope>NUCLEOTIDE SEQUENCE</scope>
</reference>
<dbReference type="CDD" id="cd13132">
    <property type="entry name" value="MATE_eukaryotic"/>
    <property type="match status" value="1"/>
</dbReference>